<evidence type="ECO:0000313" key="2">
    <source>
        <dbReference type="EMBL" id="RRJ33149.1"/>
    </source>
</evidence>
<keyword evidence="1" id="KW-1133">Transmembrane helix</keyword>
<protein>
    <submittedName>
        <fullName evidence="2">Uncharacterized protein</fullName>
    </submittedName>
</protein>
<sequence>MDESETADRSGTAAFLDALRVARNGKIGIGVGVAFAALMYVVRVFELRGPAPDGVGGPFLFLALAFVLAFGTALLVTIVLTVVSAYRAVRRAA</sequence>
<organism evidence="2 3">
    <name type="scientific">Halocatena pleomorpha</name>
    <dbReference type="NCBI Taxonomy" id="1785090"/>
    <lineage>
        <taxon>Archaea</taxon>
        <taxon>Methanobacteriati</taxon>
        <taxon>Methanobacteriota</taxon>
        <taxon>Stenosarchaea group</taxon>
        <taxon>Halobacteria</taxon>
        <taxon>Halobacteriales</taxon>
        <taxon>Natronomonadaceae</taxon>
        <taxon>Halocatena</taxon>
    </lineage>
</organism>
<keyword evidence="3" id="KW-1185">Reference proteome</keyword>
<dbReference type="InterPro" id="IPR055958">
    <property type="entry name" value="DUF7536"/>
</dbReference>
<dbReference type="Proteomes" id="UP000282322">
    <property type="component" value="Unassembled WGS sequence"/>
</dbReference>
<evidence type="ECO:0000256" key="1">
    <source>
        <dbReference type="SAM" id="Phobius"/>
    </source>
</evidence>
<dbReference type="OrthoDB" id="329837at2157"/>
<keyword evidence="1" id="KW-0472">Membrane</keyword>
<comment type="caution">
    <text evidence="2">The sequence shown here is derived from an EMBL/GenBank/DDBJ whole genome shotgun (WGS) entry which is preliminary data.</text>
</comment>
<name>A0A3P3RK09_9EURY</name>
<reference evidence="2 3" key="1">
    <citation type="submission" date="2018-11" db="EMBL/GenBank/DDBJ databases">
        <title>Taxonoimc description of Halomarina strain SPP-AMP-1.</title>
        <authorList>
            <person name="Pal Y."/>
            <person name="Srinivasana K."/>
            <person name="Verma A."/>
            <person name="Kumar P."/>
        </authorList>
    </citation>
    <scope>NUCLEOTIDE SEQUENCE [LARGE SCALE GENOMIC DNA]</scope>
    <source>
        <strain evidence="2 3">SPP-AMP-1</strain>
    </source>
</reference>
<proteinExistence type="predicted"/>
<gene>
    <name evidence="2" type="ORF">EIK79_03525</name>
</gene>
<dbReference type="AlphaFoldDB" id="A0A3P3RK09"/>
<keyword evidence="1" id="KW-0812">Transmembrane</keyword>
<evidence type="ECO:0000313" key="3">
    <source>
        <dbReference type="Proteomes" id="UP000282322"/>
    </source>
</evidence>
<dbReference type="Pfam" id="PF24380">
    <property type="entry name" value="DUF7536"/>
    <property type="match status" value="1"/>
</dbReference>
<feature type="transmembrane region" description="Helical" evidence="1">
    <location>
        <begin position="27"/>
        <end position="45"/>
    </location>
</feature>
<feature type="transmembrane region" description="Helical" evidence="1">
    <location>
        <begin position="57"/>
        <end position="83"/>
    </location>
</feature>
<dbReference type="EMBL" id="RRCH01000004">
    <property type="protein sequence ID" value="RRJ33149.1"/>
    <property type="molecule type" value="Genomic_DNA"/>
</dbReference>
<accession>A0A3P3RK09</accession>